<dbReference type="GO" id="GO:0016020">
    <property type="term" value="C:membrane"/>
    <property type="evidence" value="ECO:0007669"/>
    <property type="project" value="InterPro"/>
</dbReference>
<dbReference type="Pfam" id="PF11382">
    <property type="entry name" value="MctB"/>
    <property type="match status" value="1"/>
</dbReference>
<keyword evidence="1" id="KW-0175">Coiled coil</keyword>
<comment type="caution">
    <text evidence="2">The sequence shown here is derived from an EMBL/GenBank/DDBJ whole genome shotgun (WGS) entry which is preliminary data.</text>
</comment>
<reference evidence="2" key="1">
    <citation type="submission" date="2021-03" db="EMBL/GenBank/DDBJ databases">
        <title>Whole genome shotgun sequence of Actinoplanes consettensis NBRC 14913.</title>
        <authorList>
            <person name="Komaki H."/>
            <person name="Tamura T."/>
        </authorList>
    </citation>
    <scope>NUCLEOTIDE SEQUENCE</scope>
    <source>
        <strain evidence="2">NBRC 14913</strain>
    </source>
</reference>
<evidence type="ECO:0000256" key="1">
    <source>
        <dbReference type="SAM" id="Coils"/>
    </source>
</evidence>
<keyword evidence="3" id="KW-1185">Reference proteome</keyword>
<evidence type="ECO:0000313" key="2">
    <source>
        <dbReference type="EMBL" id="GIM76610.1"/>
    </source>
</evidence>
<name>A0A919SQR5_9ACTN</name>
<gene>
    <name evidence="2" type="ORF">Aco04nite_51210</name>
</gene>
<dbReference type="GO" id="GO:0055070">
    <property type="term" value="P:copper ion homeostasis"/>
    <property type="evidence" value="ECO:0007669"/>
    <property type="project" value="InterPro"/>
</dbReference>
<accession>A0A919SQR5</accession>
<evidence type="ECO:0008006" key="4">
    <source>
        <dbReference type="Google" id="ProtNLM"/>
    </source>
</evidence>
<proteinExistence type="predicted"/>
<dbReference type="InterPro" id="IPR021522">
    <property type="entry name" value="MctB"/>
</dbReference>
<dbReference type="AlphaFoldDB" id="A0A919SQR5"/>
<organism evidence="2 3">
    <name type="scientific">Winogradskya consettensis</name>
    <dbReference type="NCBI Taxonomy" id="113560"/>
    <lineage>
        <taxon>Bacteria</taxon>
        <taxon>Bacillati</taxon>
        <taxon>Actinomycetota</taxon>
        <taxon>Actinomycetes</taxon>
        <taxon>Micromonosporales</taxon>
        <taxon>Micromonosporaceae</taxon>
        <taxon>Winogradskya</taxon>
    </lineage>
</organism>
<evidence type="ECO:0000313" key="3">
    <source>
        <dbReference type="Proteomes" id="UP000680865"/>
    </source>
</evidence>
<dbReference type="EMBL" id="BOQP01000028">
    <property type="protein sequence ID" value="GIM76610.1"/>
    <property type="molecule type" value="Genomic_DNA"/>
</dbReference>
<sequence>MINFRYHVVSLTAVFLALAIGLVVGTTALNGPVADNLKARVDSLNKDNSNYRDQANQYRDELNRSQEFVTEVSPALLNGKLANRRLLVVVLPTGKDYADGVTKMLTTAGATITGQVSIEDKFFDPDNSLEMLELAERASQPTVPSEVLPLNSDGVETSSALLAESLLTKTVAVTPADLTAVLTAYTEPGYITVSDKIVPGAEATVIVSGQPPSDSKAAAKNKNAVTLTGQFLTGFLPAEHPVVVAGTGSGDGNLVSAVRGDPALVVKISTVDNASTPQGQLATALTVVERLVAGKIGQYGVAAGSTSRVPVVAS</sequence>
<protein>
    <recommendedName>
        <fullName evidence="4">Copper transport outer membrane protein MctB</fullName>
    </recommendedName>
</protein>
<dbReference type="Proteomes" id="UP000680865">
    <property type="component" value="Unassembled WGS sequence"/>
</dbReference>
<feature type="coiled-coil region" evidence="1">
    <location>
        <begin position="34"/>
        <end position="61"/>
    </location>
</feature>
<dbReference type="RefSeq" id="WP_212999768.1">
    <property type="nucleotide sequence ID" value="NZ_BAAATW010000005.1"/>
</dbReference>